<proteinExistence type="predicted"/>
<organism evidence="3 4">
    <name type="scientific">Ensete ventricosum</name>
    <name type="common">Abyssinian banana</name>
    <name type="synonym">Musa ensete</name>
    <dbReference type="NCBI Taxonomy" id="4639"/>
    <lineage>
        <taxon>Eukaryota</taxon>
        <taxon>Viridiplantae</taxon>
        <taxon>Streptophyta</taxon>
        <taxon>Embryophyta</taxon>
        <taxon>Tracheophyta</taxon>
        <taxon>Spermatophyta</taxon>
        <taxon>Magnoliopsida</taxon>
        <taxon>Liliopsida</taxon>
        <taxon>Zingiberales</taxon>
        <taxon>Musaceae</taxon>
        <taxon>Ensete</taxon>
    </lineage>
</organism>
<feature type="non-terminal residue" evidence="3">
    <location>
        <position position="1"/>
    </location>
</feature>
<sequence>SSDSGWSCLSVVSTQASVDLSIRPFRSTDGLVEGSGIVLTQDLFLSCFHLCRGQGGYYLTSQAGFRVGGVPSNNKGWKARFLFISRHQGWDFDIEWSAHPVSNVPSNLSDEETNLIEQLKIILSASQAIRSLTEEWLVETGLSPTSHGMPCLFTYEYRWEDPVGQRKRDRRKSPRKADRVAAKGKSPADVSEEPLASRRRPKSVRELCSANARVDGRDYHAIRMCNIPEKAPVGPLEADLRPLTHGMLVWQNGEASAKYIQGTLIPRLAIDLYTLSSEVLIDGAVKAMVLSLVEHLRVELDEVNNHRPLVEADLEIARVELANLQRQLADLQEQLDDSEGQLRGARAQVRQMETELLELTRSKDALREDLPKRAI</sequence>
<evidence type="ECO:0000256" key="2">
    <source>
        <dbReference type="SAM" id="MobiDB-lite"/>
    </source>
</evidence>
<dbReference type="Proteomes" id="UP000287651">
    <property type="component" value="Unassembled WGS sequence"/>
</dbReference>
<comment type="caution">
    <text evidence="3">The sequence shown here is derived from an EMBL/GenBank/DDBJ whole genome shotgun (WGS) entry which is preliminary data.</text>
</comment>
<evidence type="ECO:0000313" key="3">
    <source>
        <dbReference type="EMBL" id="RRT81830.1"/>
    </source>
</evidence>
<feature type="region of interest" description="Disordered" evidence="2">
    <location>
        <begin position="164"/>
        <end position="202"/>
    </location>
</feature>
<feature type="coiled-coil region" evidence="1">
    <location>
        <begin position="314"/>
        <end position="369"/>
    </location>
</feature>
<dbReference type="AlphaFoldDB" id="A0A427B009"/>
<dbReference type="EMBL" id="AMZH03000816">
    <property type="protein sequence ID" value="RRT81830.1"/>
    <property type="molecule type" value="Genomic_DNA"/>
</dbReference>
<gene>
    <name evidence="3" type="ORF">B296_00021216</name>
</gene>
<accession>A0A427B009</accession>
<evidence type="ECO:0000256" key="1">
    <source>
        <dbReference type="SAM" id="Coils"/>
    </source>
</evidence>
<name>A0A427B009_ENSVE</name>
<reference evidence="3 4" key="1">
    <citation type="journal article" date="2014" name="Agronomy (Basel)">
        <title>A Draft Genome Sequence for Ensete ventricosum, the Drought-Tolerant Tree Against Hunger.</title>
        <authorList>
            <person name="Harrison J."/>
            <person name="Moore K.A."/>
            <person name="Paszkiewicz K."/>
            <person name="Jones T."/>
            <person name="Grant M."/>
            <person name="Ambacheew D."/>
            <person name="Muzemil S."/>
            <person name="Studholme D.J."/>
        </authorList>
    </citation>
    <scope>NUCLEOTIDE SEQUENCE [LARGE SCALE GENOMIC DNA]</scope>
</reference>
<protein>
    <submittedName>
        <fullName evidence="3">Uncharacterized protein</fullName>
    </submittedName>
</protein>
<evidence type="ECO:0000313" key="4">
    <source>
        <dbReference type="Proteomes" id="UP000287651"/>
    </source>
</evidence>
<keyword evidence="1" id="KW-0175">Coiled coil</keyword>